<dbReference type="Proteomes" id="UP000014629">
    <property type="component" value="Unassembled WGS sequence"/>
</dbReference>
<keyword evidence="1" id="KW-0812">Transmembrane</keyword>
<reference evidence="2 3" key="1">
    <citation type="submission" date="2013-02" db="EMBL/GenBank/DDBJ databases">
        <title>Draft Genome Sequence of Streptomyces aurantiacus, Which Produces Setomimycin.</title>
        <authorList>
            <person name="Gruening B.A."/>
            <person name="Praeg A."/>
            <person name="Erxleben A."/>
            <person name="Guenther S."/>
            <person name="Mueller M."/>
        </authorList>
    </citation>
    <scope>NUCLEOTIDE SEQUENCE [LARGE SCALE GENOMIC DNA]</scope>
    <source>
        <strain evidence="2 3">JA 4570</strain>
    </source>
</reference>
<dbReference type="PATRIC" id="fig|1286094.4.peg.3176"/>
<proteinExistence type="predicted"/>
<evidence type="ECO:0000313" key="3">
    <source>
        <dbReference type="Proteomes" id="UP000014629"/>
    </source>
</evidence>
<feature type="transmembrane region" description="Helical" evidence="1">
    <location>
        <begin position="79"/>
        <end position="104"/>
    </location>
</feature>
<protein>
    <submittedName>
        <fullName evidence="2">Uncharacterized protein</fullName>
    </submittedName>
</protein>
<feature type="transmembrane region" description="Helical" evidence="1">
    <location>
        <begin position="46"/>
        <end position="67"/>
    </location>
</feature>
<name>S3ZKK7_9ACTN</name>
<sequence length="111" mass="11787">MAVEQARVAARPQVRGTASLVLGVAALAMVVFPLLVQVPGPLWVRFFPWICLAPAGVGAVVSGLVVLHRVQGRRDVDAFRARMGITLGTVAVVLPAAVLLWLIWALNQAVN</sequence>
<dbReference type="EMBL" id="AOPZ01000142">
    <property type="protein sequence ID" value="EPH43728.1"/>
    <property type="molecule type" value="Genomic_DNA"/>
</dbReference>
<comment type="caution">
    <text evidence="2">The sequence shown here is derived from an EMBL/GenBank/DDBJ whole genome shotgun (WGS) entry which is preliminary data.</text>
</comment>
<keyword evidence="1" id="KW-0472">Membrane</keyword>
<dbReference type="RefSeq" id="WP_016641338.1">
    <property type="nucleotide sequence ID" value="NZ_AOPZ01000142.1"/>
</dbReference>
<dbReference type="AlphaFoldDB" id="S3ZKK7"/>
<organism evidence="2 3">
    <name type="scientific">Streptomyces aurantiacus JA 4570</name>
    <dbReference type="NCBI Taxonomy" id="1286094"/>
    <lineage>
        <taxon>Bacteria</taxon>
        <taxon>Bacillati</taxon>
        <taxon>Actinomycetota</taxon>
        <taxon>Actinomycetes</taxon>
        <taxon>Kitasatosporales</taxon>
        <taxon>Streptomycetaceae</taxon>
        <taxon>Streptomyces</taxon>
        <taxon>Streptomyces aurantiacus group</taxon>
    </lineage>
</organism>
<accession>S3ZKK7</accession>
<gene>
    <name evidence="2" type="ORF">STRAU_3211</name>
</gene>
<keyword evidence="3" id="KW-1185">Reference proteome</keyword>
<evidence type="ECO:0000313" key="2">
    <source>
        <dbReference type="EMBL" id="EPH43728.1"/>
    </source>
</evidence>
<feature type="transmembrane region" description="Helical" evidence="1">
    <location>
        <begin position="20"/>
        <end position="40"/>
    </location>
</feature>
<keyword evidence="1" id="KW-1133">Transmembrane helix</keyword>
<evidence type="ECO:0000256" key="1">
    <source>
        <dbReference type="SAM" id="Phobius"/>
    </source>
</evidence>